<dbReference type="EMBL" id="JBFOLJ010000007">
    <property type="protein sequence ID" value="KAL2520412.1"/>
    <property type="molecule type" value="Genomic_DNA"/>
</dbReference>
<dbReference type="Proteomes" id="UP001604277">
    <property type="component" value="Unassembled WGS sequence"/>
</dbReference>
<evidence type="ECO:0000313" key="3">
    <source>
        <dbReference type="Proteomes" id="UP001604277"/>
    </source>
</evidence>
<accession>A0ABD1U606</accession>
<organism evidence="2 3">
    <name type="scientific">Forsythia ovata</name>
    <dbReference type="NCBI Taxonomy" id="205694"/>
    <lineage>
        <taxon>Eukaryota</taxon>
        <taxon>Viridiplantae</taxon>
        <taxon>Streptophyta</taxon>
        <taxon>Embryophyta</taxon>
        <taxon>Tracheophyta</taxon>
        <taxon>Spermatophyta</taxon>
        <taxon>Magnoliopsida</taxon>
        <taxon>eudicotyledons</taxon>
        <taxon>Gunneridae</taxon>
        <taxon>Pentapetalae</taxon>
        <taxon>asterids</taxon>
        <taxon>lamiids</taxon>
        <taxon>Lamiales</taxon>
        <taxon>Oleaceae</taxon>
        <taxon>Forsythieae</taxon>
        <taxon>Forsythia</taxon>
    </lineage>
</organism>
<dbReference type="AlphaFoldDB" id="A0ABD1U606"/>
<feature type="region of interest" description="Disordered" evidence="1">
    <location>
        <begin position="99"/>
        <end position="128"/>
    </location>
</feature>
<sequence>MSGFYFSSMPKFKIRCGGVVDDIPSLLPVPVAASVTGVVIQQPPEPMVSSSSFIPLAPEVTSRMLSVLFSAGPVSSLENFGRPGKRKAAADNNRERFVPGMGMEGARGFQRTGQGCRDAASETEDRAPDDWGRLGPLFLLLVNMNIST</sequence>
<protein>
    <submittedName>
        <fullName evidence="2">Uncharacterized protein</fullName>
    </submittedName>
</protein>
<name>A0ABD1U606_9LAMI</name>
<evidence type="ECO:0000313" key="2">
    <source>
        <dbReference type="EMBL" id="KAL2520412.1"/>
    </source>
</evidence>
<proteinExistence type="predicted"/>
<gene>
    <name evidence="2" type="ORF">Fot_24335</name>
</gene>
<comment type="caution">
    <text evidence="2">The sequence shown here is derived from an EMBL/GenBank/DDBJ whole genome shotgun (WGS) entry which is preliminary data.</text>
</comment>
<feature type="compositionally biased region" description="Basic and acidic residues" evidence="1">
    <location>
        <begin position="119"/>
        <end position="128"/>
    </location>
</feature>
<keyword evidence="3" id="KW-1185">Reference proteome</keyword>
<evidence type="ECO:0000256" key="1">
    <source>
        <dbReference type="SAM" id="MobiDB-lite"/>
    </source>
</evidence>
<reference evidence="3" key="1">
    <citation type="submission" date="2024-07" db="EMBL/GenBank/DDBJ databases">
        <title>Two chromosome-level genome assemblies of Korean endemic species Abeliophyllum distichum and Forsythia ovata (Oleaceae).</title>
        <authorList>
            <person name="Jang H."/>
        </authorList>
    </citation>
    <scope>NUCLEOTIDE SEQUENCE [LARGE SCALE GENOMIC DNA]</scope>
</reference>